<accession>U4LHX3</accession>
<protein>
    <submittedName>
        <fullName evidence="1">Uncharacterized protein</fullName>
    </submittedName>
</protein>
<sequence length="263" mass="29936">MCQFHTDEYIDFLSKVTTRPLLLTVTLQHGHFCIYNQQSSVTVKEIHLKTRWCVVPDTKSILQVLELALRKASCMLVVGFLWPWLPEPMLRSDRVPTTRAQHPKNPLNTKVVRVRVPGGVPHDNDSTRQRPGFIDDNYSKEIPLIGAEYNLPRDGDLQENSFFNNHGMAGINPDLYGMGLQVGSWDKFLFEQLPPQAALSIDNFDTQGNYIDPGSDQREAEPLMILHKKTTYLSTQAARSPSTRQRTRRVLKTTKFVADGVFI</sequence>
<gene>
    <name evidence="1" type="ORF">PCON_11247</name>
</gene>
<organism evidence="1 2">
    <name type="scientific">Pyronema omphalodes (strain CBS 100304)</name>
    <name type="common">Pyronema confluens</name>
    <dbReference type="NCBI Taxonomy" id="1076935"/>
    <lineage>
        <taxon>Eukaryota</taxon>
        <taxon>Fungi</taxon>
        <taxon>Dikarya</taxon>
        <taxon>Ascomycota</taxon>
        <taxon>Pezizomycotina</taxon>
        <taxon>Pezizomycetes</taxon>
        <taxon>Pezizales</taxon>
        <taxon>Pyronemataceae</taxon>
        <taxon>Pyronema</taxon>
    </lineage>
</organism>
<dbReference type="AlphaFoldDB" id="U4LHX3"/>
<keyword evidence="2" id="KW-1185">Reference proteome</keyword>
<dbReference type="Proteomes" id="UP000018144">
    <property type="component" value="Unassembled WGS sequence"/>
</dbReference>
<proteinExistence type="predicted"/>
<name>U4LHX3_PYROM</name>
<evidence type="ECO:0000313" key="2">
    <source>
        <dbReference type="Proteomes" id="UP000018144"/>
    </source>
</evidence>
<dbReference type="EMBL" id="HF935629">
    <property type="protein sequence ID" value="CCX31724.1"/>
    <property type="molecule type" value="Genomic_DNA"/>
</dbReference>
<reference evidence="1 2" key="1">
    <citation type="journal article" date="2013" name="PLoS Genet.">
        <title>The genome and development-dependent transcriptomes of Pyronema confluens: a window into fungal evolution.</title>
        <authorList>
            <person name="Traeger S."/>
            <person name="Altegoer F."/>
            <person name="Freitag M."/>
            <person name="Gabaldon T."/>
            <person name="Kempken F."/>
            <person name="Kumar A."/>
            <person name="Marcet-Houben M."/>
            <person name="Poggeler S."/>
            <person name="Stajich J.E."/>
            <person name="Nowrousian M."/>
        </authorList>
    </citation>
    <scope>NUCLEOTIDE SEQUENCE [LARGE SCALE GENOMIC DNA]</scope>
    <source>
        <strain evidence="2">CBS 100304</strain>
        <tissue evidence="1">Vegetative mycelium</tissue>
    </source>
</reference>
<evidence type="ECO:0000313" key="1">
    <source>
        <dbReference type="EMBL" id="CCX31724.1"/>
    </source>
</evidence>